<accession>A0A418NDT0</accession>
<dbReference type="RefSeq" id="WP_119514821.1">
    <property type="nucleotide sequence ID" value="NZ_QXFK01000019.1"/>
</dbReference>
<keyword evidence="2" id="KW-1185">Reference proteome</keyword>
<evidence type="ECO:0000313" key="1">
    <source>
        <dbReference type="EMBL" id="RIV75898.1"/>
    </source>
</evidence>
<name>A0A418NDT0_9SPHN</name>
<dbReference type="AlphaFoldDB" id="A0A418NDT0"/>
<organism evidence="1 2">
    <name type="scientific">Pelagerythrobacter aerophilus</name>
    <dbReference type="NCBI Taxonomy" id="2306995"/>
    <lineage>
        <taxon>Bacteria</taxon>
        <taxon>Pseudomonadati</taxon>
        <taxon>Pseudomonadota</taxon>
        <taxon>Alphaproteobacteria</taxon>
        <taxon>Sphingomonadales</taxon>
        <taxon>Erythrobacteraceae</taxon>
        <taxon>Pelagerythrobacter</taxon>
    </lineage>
</organism>
<gene>
    <name evidence="1" type="ORF">D2V04_16705</name>
</gene>
<proteinExistence type="predicted"/>
<sequence>MTIQFADIAHATAADGEISAPHLLALRQLEWDAGRIGREEAEEILALNRTLSRPSGAWTDFFVEALSAYLLDGSGARDHCSEDTASWLTDALDALGGMATMAELELLVRVIERAERVPEALRRYALEAIEAAVLTGTGPTRVSARPGTPRITGAECRLVRRILFAGAGPAHAGPSATEFLSRIDRATRGGDNSPEWRALLDAPCGVSPSISC</sequence>
<dbReference type="OrthoDB" id="7628592at2"/>
<reference evidence="1 2" key="1">
    <citation type="submission" date="2018-08" db="EMBL/GenBank/DDBJ databases">
        <title>Altererythrobacter sp.Ery1 and Ery12, the genome sequencing of novel strains in genus Alterythrobacter.</title>
        <authorList>
            <person name="Cheng H."/>
            <person name="Wu Y.-H."/>
            <person name="Fang C."/>
            <person name="Xu X.-W."/>
        </authorList>
    </citation>
    <scope>NUCLEOTIDE SEQUENCE [LARGE SCALE GENOMIC DNA]</scope>
    <source>
        <strain evidence="1 2">Ery1</strain>
    </source>
</reference>
<protein>
    <submittedName>
        <fullName evidence="1">Uncharacterized protein</fullName>
    </submittedName>
</protein>
<dbReference type="Proteomes" id="UP000285092">
    <property type="component" value="Unassembled WGS sequence"/>
</dbReference>
<evidence type="ECO:0000313" key="2">
    <source>
        <dbReference type="Proteomes" id="UP000285092"/>
    </source>
</evidence>
<comment type="caution">
    <text evidence="1">The sequence shown here is derived from an EMBL/GenBank/DDBJ whole genome shotgun (WGS) entry which is preliminary data.</text>
</comment>
<dbReference type="EMBL" id="QXFK01000019">
    <property type="protein sequence ID" value="RIV75898.1"/>
    <property type="molecule type" value="Genomic_DNA"/>
</dbReference>